<dbReference type="Gene3D" id="1.10.630.10">
    <property type="entry name" value="Cytochrome P450"/>
    <property type="match status" value="1"/>
</dbReference>
<keyword evidence="2 4" id="KW-0479">Metal-binding</keyword>
<sequence length="206" mass="23605">MYRVIVDLFNAGTDTTATAMTWAVLFLMNNPKIQQRCREEILKEVGEDRQVQLSDKEKLPYLQAFINEVLRLGSVTPHSAPYSNMEDVEFEGYIIPKNSLVFYGLITLLTDKSTWHDPEVFRPERFLDDKGQLRNEKEQKEHFTPFSLGARACLGKHLARMEVFIFIGTLIQRFRFSTPPGCTAPSEDRVQTGVTCQPHPFEVCAT</sequence>
<dbReference type="EMBL" id="CP111025">
    <property type="protein sequence ID" value="WAR26023.1"/>
    <property type="molecule type" value="Genomic_DNA"/>
</dbReference>
<comment type="similarity">
    <text evidence="1 4">Belongs to the cytochrome P450 family.</text>
</comment>
<dbReference type="SUPFAM" id="SSF48264">
    <property type="entry name" value="Cytochrome P450"/>
    <property type="match status" value="1"/>
</dbReference>
<keyword evidence="4" id="KW-0349">Heme</keyword>
<keyword evidence="4" id="KW-0560">Oxidoreductase</keyword>
<evidence type="ECO:0000256" key="4">
    <source>
        <dbReference type="RuleBase" id="RU000461"/>
    </source>
</evidence>
<reference evidence="5" key="1">
    <citation type="submission" date="2022-11" db="EMBL/GenBank/DDBJ databases">
        <title>Centuries of genome instability and evolution in soft-shell clam transmissible cancer (bioRxiv).</title>
        <authorList>
            <person name="Hart S.F.M."/>
            <person name="Yonemitsu M.A."/>
            <person name="Giersch R.M."/>
            <person name="Beal B.F."/>
            <person name="Arriagada G."/>
            <person name="Davis B.W."/>
            <person name="Ostrander E.A."/>
            <person name="Goff S.P."/>
            <person name="Metzger M.J."/>
        </authorList>
    </citation>
    <scope>NUCLEOTIDE SEQUENCE</scope>
    <source>
        <strain evidence="5">MELC-2E11</strain>
        <tissue evidence="5">Siphon/mantle</tissue>
    </source>
</reference>
<keyword evidence="4" id="KW-0503">Monooxygenase</keyword>
<name>A0ABY7FUZ0_MYAAR</name>
<dbReference type="PANTHER" id="PTHR24300">
    <property type="entry name" value="CYTOCHROME P450 508A4-RELATED"/>
    <property type="match status" value="1"/>
</dbReference>
<keyword evidence="3 4" id="KW-0408">Iron</keyword>
<organism evidence="5 6">
    <name type="scientific">Mya arenaria</name>
    <name type="common">Soft-shell clam</name>
    <dbReference type="NCBI Taxonomy" id="6604"/>
    <lineage>
        <taxon>Eukaryota</taxon>
        <taxon>Metazoa</taxon>
        <taxon>Spiralia</taxon>
        <taxon>Lophotrochozoa</taxon>
        <taxon>Mollusca</taxon>
        <taxon>Bivalvia</taxon>
        <taxon>Autobranchia</taxon>
        <taxon>Heteroconchia</taxon>
        <taxon>Euheterodonta</taxon>
        <taxon>Imparidentia</taxon>
        <taxon>Neoheterodontei</taxon>
        <taxon>Myida</taxon>
        <taxon>Myoidea</taxon>
        <taxon>Myidae</taxon>
        <taxon>Mya</taxon>
    </lineage>
</organism>
<dbReference type="Proteomes" id="UP001164746">
    <property type="component" value="Chromosome 14"/>
</dbReference>
<dbReference type="PRINTS" id="PR00385">
    <property type="entry name" value="P450"/>
</dbReference>
<dbReference type="InterPro" id="IPR001128">
    <property type="entry name" value="Cyt_P450"/>
</dbReference>
<dbReference type="Pfam" id="PF00067">
    <property type="entry name" value="p450"/>
    <property type="match status" value="1"/>
</dbReference>
<dbReference type="InterPro" id="IPR050182">
    <property type="entry name" value="Cytochrome_P450_fam2"/>
</dbReference>
<evidence type="ECO:0000313" key="6">
    <source>
        <dbReference type="Proteomes" id="UP001164746"/>
    </source>
</evidence>
<evidence type="ECO:0000313" key="5">
    <source>
        <dbReference type="EMBL" id="WAR26023.1"/>
    </source>
</evidence>
<feature type="non-terminal residue" evidence="5">
    <location>
        <position position="206"/>
    </location>
</feature>
<keyword evidence="6" id="KW-1185">Reference proteome</keyword>
<dbReference type="InterPro" id="IPR017972">
    <property type="entry name" value="Cyt_P450_CS"/>
</dbReference>
<dbReference type="PRINTS" id="PR00463">
    <property type="entry name" value="EP450I"/>
</dbReference>
<proteinExistence type="inferred from homology"/>
<evidence type="ECO:0000256" key="1">
    <source>
        <dbReference type="ARBA" id="ARBA00010617"/>
    </source>
</evidence>
<dbReference type="InterPro" id="IPR002401">
    <property type="entry name" value="Cyt_P450_E_grp-I"/>
</dbReference>
<evidence type="ECO:0000256" key="3">
    <source>
        <dbReference type="ARBA" id="ARBA00023004"/>
    </source>
</evidence>
<accession>A0ABY7FUZ0</accession>
<dbReference type="PROSITE" id="PS00086">
    <property type="entry name" value="CYTOCHROME_P450"/>
    <property type="match status" value="1"/>
</dbReference>
<gene>
    <name evidence="5" type="ORF">MAR_011727</name>
</gene>
<dbReference type="PANTHER" id="PTHR24300:SF403">
    <property type="entry name" value="CYTOCHROME P450 306A1"/>
    <property type="match status" value="1"/>
</dbReference>
<dbReference type="InterPro" id="IPR036396">
    <property type="entry name" value="Cyt_P450_sf"/>
</dbReference>
<protein>
    <submittedName>
        <fullName evidence="5">CP2DK-like protein</fullName>
    </submittedName>
</protein>
<evidence type="ECO:0000256" key="2">
    <source>
        <dbReference type="ARBA" id="ARBA00022723"/>
    </source>
</evidence>